<dbReference type="InterPro" id="IPR036271">
    <property type="entry name" value="Tet_transcr_reg_TetR-rel_C_sf"/>
</dbReference>
<name>A0A840P5X5_9ACTN</name>
<dbReference type="InterPro" id="IPR009057">
    <property type="entry name" value="Homeodomain-like_sf"/>
</dbReference>
<dbReference type="Gene3D" id="1.10.357.10">
    <property type="entry name" value="Tetracycline Repressor, domain 2"/>
    <property type="match status" value="1"/>
</dbReference>
<reference evidence="6 7" key="1">
    <citation type="submission" date="2020-08" db="EMBL/GenBank/DDBJ databases">
        <title>Genomic Encyclopedia of Type Strains, Phase IV (KMG-IV): sequencing the most valuable type-strain genomes for metagenomic binning, comparative biology and taxonomic classification.</title>
        <authorList>
            <person name="Goeker M."/>
        </authorList>
    </citation>
    <scope>NUCLEOTIDE SEQUENCE [LARGE SCALE GENOMIC DNA]</scope>
    <source>
        <strain evidence="6 7">DSM 45615</strain>
    </source>
</reference>
<dbReference type="PROSITE" id="PS50977">
    <property type="entry name" value="HTH_TETR_2"/>
    <property type="match status" value="1"/>
</dbReference>
<feature type="DNA-binding region" description="H-T-H motif" evidence="4">
    <location>
        <begin position="39"/>
        <end position="58"/>
    </location>
</feature>
<dbReference type="Proteomes" id="UP000578449">
    <property type="component" value="Unassembled WGS sequence"/>
</dbReference>
<dbReference type="GO" id="GO:0000976">
    <property type="term" value="F:transcription cis-regulatory region binding"/>
    <property type="evidence" value="ECO:0007669"/>
    <property type="project" value="TreeGrafter"/>
</dbReference>
<keyword evidence="7" id="KW-1185">Reference proteome</keyword>
<evidence type="ECO:0000259" key="5">
    <source>
        <dbReference type="PROSITE" id="PS50977"/>
    </source>
</evidence>
<dbReference type="Pfam" id="PF00440">
    <property type="entry name" value="TetR_N"/>
    <property type="match status" value="1"/>
</dbReference>
<evidence type="ECO:0000256" key="3">
    <source>
        <dbReference type="ARBA" id="ARBA00023163"/>
    </source>
</evidence>
<protein>
    <submittedName>
        <fullName evidence="6">AcrR family transcriptional regulator</fullName>
    </submittedName>
</protein>
<evidence type="ECO:0000313" key="7">
    <source>
        <dbReference type="Proteomes" id="UP000578449"/>
    </source>
</evidence>
<comment type="caution">
    <text evidence="6">The sequence shown here is derived from an EMBL/GenBank/DDBJ whole genome shotgun (WGS) entry which is preliminary data.</text>
</comment>
<proteinExistence type="predicted"/>
<dbReference type="PRINTS" id="PR00455">
    <property type="entry name" value="HTHTETR"/>
</dbReference>
<dbReference type="EMBL" id="JACHGN010000005">
    <property type="protein sequence ID" value="MBB5133261.1"/>
    <property type="molecule type" value="Genomic_DNA"/>
</dbReference>
<sequence length="210" mass="22906">MPESRPVFTPVQRGGASTRERILDAAERLMRTLGLARVTTKEIARAAGCSEAALYKHFTGKEDLFVAMLKERLPNPVALLAELTRDPAARPIEQALAEIARQATAFYQTVMPIGCSLFAEPELLRRHREAMRAMDLGPQIPLETLAAYLRAEQAAGRLRAGADADAGASLLLGACFQRAFLQQFMGDDVLQQSLDDFAAHTARILLNGMG</sequence>
<evidence type="ECO:0000256" key="2">
    <source>
        <dbReference type="ARBA" id="ARBA00023125"/>
    </source>
</evidence>
<dbReference type="PANTHER" id="PTHR30055:SF238">
    <property type="entry name" value="MYCOFACTOCIN BIOSYNTHESIS TRANSCRIPTIONAL REGULATOR MFTR-RELATED"/>
    <property type="match status" value="1"/>
</dbReference>
<evidence type="ECO:0000256" key="1">
    <source>
        <dbReference type="ARBA" id="ARBA00023015"/>
    </source>
</evidence>
<organism evidence="6 7">
    <name type="scientific">Thermocatellispora tengchongensis</name>
    <dbReference type="NCBI Taxonomy" id="1073253"/>
    <lineage>
        <taxon>Bacteria</taxon>
        <taxon>Bacillati</taxon>
        <taxon>Actinomycetota</taxon>
        <taxon>Actinomycetes</taxon>
        <taxon>Streptosporangiales</taxon>
        <taxon>Streptosporangiaceae</taxon>
        <taxon>Thermocatellispora</taxon>
    </lineage>
</organism>
<dbReference type="RefSeq" id="WP_185050196.1">
    <property type="nucleotide sequence ID" value="NZ_BAABIX010000010.1"/>
</dbReference>
<gene>
    <name evidence="6" type="ORF">HNP84_002982</name>
</gene>
<keyword evidence="2 4" id="KW-0238">DNA-binding</keyword>
<dbReference type="Pfam" id="PF14246">
    <property type="entry name" value="TetR_C_7"/>
    <property type="match status" value="1"/>
</dbReference>
<feature type="domain" description="HTH tetR-type" evidence="5">
    <location>
        <begin position="16"/>
        <end position="76"/>
    </location>
</feature>
<keyword evidence="3" id="KW-0804">Transcription</keyword>
<dbReference type="SUPFAM" id="SSF48498">
    <property type="entry name" value="Tetracyclin repressor-like, C-terminal domain"/>
    <property type="match status" value="1"/>
</dbReference>
<evidence type="ECO:0000313" key="6">
    <source>
        <dbReference type="EMBL" id="MBB5133261.1"/>
    </source>
</evidence>
<keyword evidence="1" id="KW-0805">Transcription regulation</keyword>
<dbReference type="InterPro" id="IPR001647">
    <property type="entry name" value="HTH_TetR"/>
</dbReference>
<dbReference type="InterPro" id="IPR050109">
    <property type="entry name" value="HTH-type_TetR-like_transc_reg"/>
</dbReference>
<evidence type="ECO:0000256" key="4">
    <source>
        <dbReference type="PROSITE-ProRule" id="PRU00335"/>
    </source>
</evidence>
<dbReference type="SUPFAM" id="SSF46689">
    <property type="entry name" value="Homeodomain-like"/>
    <property type="match status" value="1"/>
</dbReference>
<dbReference type="PANTHER" id="PTHR30055">
    <property type="entry name" value="HTH-TYPE TRANSCRIPTIONAL REGULATOR RUTR"/>
    <property type="match status" value="1"/>
</dbReference>
<accession>A0A840P5X5</accession>
<dbReference type="AlphaFoldDB" id="A0A840P5X5"/>
<dbReference type="InterPro" id="IPR039536">
    <property type="entry name" value="TetR_C_Proteobacteria"/>
</dbReference>
<dbReference type="GO" id="GO:0003700">
    <property type="term" value="F:DNA-binding transcription factor activity"/>
    <property type="evidence" value="ECO:0007669"/>
    <property type="project" value="TreeGrafter"/>
</dbReference>